<accession>A0ABZ1RYX8</accession>
<sequence length="562" mass="58958">MAANARDVEIPIVGVDRTERATRSARKNFQNLREDVRKTNQEIDGGSNTAIGRFASRITSITGKVKGKFSGIFDGLDAKAKAVMGLSLKAMLGVIVAGAPALGAAIVAAMALGVGGGILAIGALVLKENKRVKAAFTRTGTDIQKVLTKAAQPLVGPFVSALGIVRGLVRKLAPDFRSIFKWLAPIPPLLSNAFGGVLVEVVKALKSSMPGVTAAFKGLASALPTVGKWIGDFIRTLLSNPKVIENTTRALTLLAAGPLKLLGPLLSGLNVIFGAQVNLMRLLEMTGGGLFSKLVTWLDGGSGAVKRLKEAWGPLGAAIRNVWKALEEFAAAKTDQEVRTKFANLVTAIRNTWGPLRNFLRTVWDEAWAAIKRVWNEKVVPWWNGTAKPWLEKQVAAAMDRIFKMAGDKAAAQLKKLPGKAIDALKGLPGALIGALAGRMASAGASIGQRFVNALIGAISGARSRAINIGSSIGAAAAAAAAAAASKFSGIQSWAPAATAAQFAAGPSFAAAGGGTYRTGGPTRVQSTVNVLLDGEPFREYTTEAIEANERRREFRSRVGRR</sequence>
<dbReference type="RefSeq" id="WP_328850256.1">
    <property type="nucleotide sequence ID" value="NZ_CP108084.1"/>
</dbReference>
<name>A0ABZ1RYX8_9ACTN</name>
<keyword evidence="2" id="KW-0472">Membrane</keyword>
<evidence type="ECO:0000313" key="3">
    <source>
        <dbReference type="EMBL" id="WUP47274.1"/>
    </source>
</evidence>
<keyword evidence="2" id="KW-1133">Transmembrane helix</keyword>
<gene>
    <name evidence="3" type="ORF">OG994_16620</name>
</gene>
<keyword evidence="4" id="KW-1185">Reference proteome</keyword>
<evidence type="ECO:0000256" key="2">
    <source>
        <dbReference type="SAM" id="Phobius"/>
    </source>
</evidence>
<feature type="coiled-coil region" evidence="1">
    <location>
        <begin position="15"/>
        <end position="42"/>
    </location>
</feature>
<feature type="transmembrane region" description="Helical" evidence="2">
    <location>
        <begin position="82"/>
        <end position="99"/>
    </location>
</feature>
<evidence type="ECO:0008006" key="5">
    <source>
        <dbReference type="Google" id="ProtNLM"/>
    </source>
</evidence>
<dbReference type="Proteomes" id="UP001432190">
    <property type="component" value="Chromosome"/>
</dbReference>
<evidence type="ECO:0000313" key="4">
    <source>
        <dbReference type="Proteomes" id="UP001432190"/>
    </source>
</evidence>
<keyword evidence="2" id="KW-0812">Transmembrane</keyword>
<proteinExistence type="predicted"/>
<protein>
    <recommendedName>
        <fullName evidence="5">Phage tail protein</fullName>
    </recommendedName>
</protein>
<evidence type="ECO:0000256" key="1">
    <source>
        <dbReference type="SAM" id="Coils"/>
    </source>
</evidence>
<organism evidence="3 4">
    <name type="scientific">Micromonospora globbae</name>
    <dbReference type="NCBI Taxonomy" id="1894969"/>
    <lineage>
        <taxon>Bacteria</taxon>
        <taxon>Bacillati</taxon>
        <taxon>Actinomycetota</taxon>
        <taxon>Actinomycetes</taxon>
        <taxon>Micromonosporales</taxon>
        <taxon>Micromonosporaceae</taxon>
        <taxon>Micromonospora</taxon>
    </lineage>
</organism>
<keyword evidence="1" id="KW-0175">Coiled coil</keyword>
<feature type="transmembrane region" description="Helical" evidence="2">
    <location>
        <begin position="105"/>
        <end position="126"/>
    </location>
</feature>
<dbReference type="EMBL" id="CP108084">
    <property type="protein sequence ID" value="WUP47274.1"/>
    <property type="molecule type" value="Genomic_DNA"/>
</dbReference>
<reference evidence="3" key="1">
    <citation type="submission" date="2022-10" db="EMBL/GenBank/DDBJ databases">
        <title>The complete genomes of actinobacterial strains from the NBC collection.</title>
        <authorList>
            <person name="Joergensen T.S."/>
            <person name="Alvarez Arevalo M."/>
            <person name="Sterndorff E.B."/>
            <person name="Faurdal D."/>
            <person name="Vuksanovic O."/>
            <person name="Mourched A.-S."/>
            <person name="Charusanti P."/>
            <person name="Shaw S."/>
            <person name="Blin K."/>
            <person name="Weber T."/>
        </authorList>
    </citation>
    <scope>NUCLEOTIDE SEQUENCE</scope>
    <source>
        <strain evidence="3">NBC_00256</strain>
    </source>
</reference>